<evidence type="ECO:0000313" key="1">
    <source>
        <dbReference type="EMBL" id="RGV75992.1"/>
    </source>
</evidence>
<evidence type="ECO:0008006" key="3">
    <source>
        <dbReference type="Google" id="ProtNLM"/>
    </source>
</evidence>
<evidence type="ECO:0000313" key="2">
    <source>
        <dbReference type="Proteomes" id="UP000284543"/>
    </source>
</evidence>
<dbReference type="AlphaFoldDB" id="A0A412Z7I1"/>
<comment type="caution">
    <text evidence="1">The sequence shown here is derived from an EMBL/GenBank/DDBJ whole genome shotgun (WGS) entry which is preliminary data.</text>
</comment>
<gene>
    <name evidence="1" type="ORF">DWW02_11450</name>
</gene>
<dbReference type="RefSeq" id="WP_054354728.1">
    <property type="nucleotide sequence ID" value="NZ_CAUHGS010000003.1"/>
</dbReference>
<sequence length="177" mass="20955">MKGAILEKGETGYTYLKKLFLSIRHAQKDFNWLITDCQCCTQSEAFYQRIFQYDRYGWLSGEELTRMVETEDFQWIWAVLSGFPRHISLDQVLEYDLPYADMYTGFWTNPVSIQHPLAQVEIVPWDSSCTLVISRNHRIVSDFMDGFPLSRDLSLYNEQKGIFDESDELERWLSQHK</sequence>
<accession>A0A412Z7I1</accession>
<organism evidence="1 2">
    <name type="scientific">Enterocloster bolteae</name>
    <dbReference type="NCBI Taxonomy" id="208479"/>
    <lineage>
        <taxon>Bacteria</taxon>
        <taxon>Bacillati</taxon>
        <taxon>Bacillota</taxon>
        <taxon>Clostridia</taxon>
        <taxon>Lachnospirales</taxon>
        <taxon>Lachnospiraceae</taxon>
        <taxon>Enterocloster</taxon>
    </lineage>
</organism>
<dbReference type="EMBL" id="QRZM01000004">
    <property type="protein sequence ID" value="RGV75992.1"/>
    <property type="molecule type" value="Genomic_DNA"/>
</dbReference>
<proteinExistence type="predicted"/>
<dbReference type="Proteomes" id="UP000284543">
    <property type="component" value="Unassembled WGS sequence"/>
</dbReference>
<protein>
    <recommendedName>
        <fullName evidence="3">DUF2691 family protein</fullName>
    </recommendedName>
</protein>
<reference evidence="1 2" key="1">
    <citation type="submission" date="2018-08" db="EMBL/GenBank/DDBJ databases">
        <title>A genome reference for cultivated species of the human gut microbiota.</title>
        <authorList>
            <person name="Zou Y."/>
            <person name="Xue W."/>
            <person name="Luo G."/>
        </authorList>
    </citation>
    <scope>NUCLEOTIDE SEQUENCE [LARGE SCALE GENOMIC DNA]</scope>
    <source>
        <strain evidence="1 2">AF14-18</strain>
    </source>
</reference>
<name>A0A412Z7I1_9FIRM</name>